<feature type="compositionally biased region" description="Basic and acidic residues" evidence="1">
    <location>
        <begin position="105"/>
        <end position="119"/>
    </location>
</feature>
<organism evidence="2 3">
    <name type="scientific">Moritella yayanosii</name>
    <dbReference type="NCBI Taxonomy" id="69539"/>
    <lineage>
        <taxon>Bacteria</taxon>
        <taxon>Pseudomonadati</taxon>
        <taxon>Pseudomonadota</taxon>
        <taxon>Gammaproteobacteria</taxon>
        <taxon>Alteromonadales</taxon>
        <taxon>Moritellaceae</taxon>
        <taxon>Moritella</taxon>
    </lineage>
</organism>
<keyword evidence="3" id="KW-1185">Reference proteome</keyword>
<dbReference type="Proteomes" id="UP000250163">
    <property type="component" value="Chromosome MORIYA"/>
</dbReference>
<dbReference type="Gene3D" id="3.30.1150.10">
    <property type="match status" value="1"/>
</dbReference>
<sequence>MKDNQAKYSVAIIISVGLHVVLLVLLGLSATSAPLKPQPKMKTIQAVVVSEQAVKQHADRIKRTAQEKRRKEQQRLQQAEDRINKLNEERRQKEAAIVKAKNDHRKAEQAAKRAETKRAEKEVERKLAEAAVLKAEQQRLKKVEERKKAEAATKKAKQAAVAADKKRKVAEEKERKRQETEKKRVVEKKRKAAEKERQRLAEIERDRQEHLMQEQIEAEFASGLASEIQQLDAVRQQEVLSEVDKYRARIQSSIQRNMLTSDAMKGKSCALNIRLSNSGLVLSVTSGKGDSIVCRAGVNAVNKVGSLPMSTDPDVASKLKNINLIFRPEI</sequence>
<dbReference type="InterPro" id="IPR014161">
    <property type="entry name" value="Tol-Pal_TolA"/>
</dbReference>
<dbReference type="Pfam" id="PF06519">
    <property type="entry name" value="TolA"/>
    <property type="match status" value="1"/>
</dbReference>
<dbReference type="AlphaFoldDB" id="A0A330LJG3"/>
<evidence type="ECO:0000256" key="1">
    <source>
        <dbReference type="SAM" id="MobiDB-lite"/>
    </source>
</evidence>
<dbReference type="OrthoDB" id="6194496at2"/>
<gene>
    <name evidence="2" type="primary">tolA</name>
    <name evidence="2" type="ORF">MORIYA_0084</name>
</gene>
<evidence type="ECO:0000313" key="2">
    <source>
        <dbReference type="EMBL" id="SQD76562.1"/>
    </source>
</evidence>
<reference evidence="3" key="1">
    <citation type="submission" date="2018-05" db="EMBL/GenBank/DDBJ databases">
        <authorList>
            <person name="Cea G.-C."/>
            <person name="William W."/>
        </authorList>
    </citation>
    <scope>NUCLEOTIDE SEQUENCE [LARGE SCALE GENOMIC DNA]</scope>
    <source>
        <strain evidence="3">DB21MT 5</strain>
    </source>
</reference>
<feature type="region of interest" description="Disordered" evidence="1">
    <location>
        <begin position="61"/>
        <end position="119"/>
    </location>
</feature>
<name>A0A330LJG3_9GAMM</name>
<feature type="region of interest" description="Disordered" evidence="1">
    <location>
        <begin position="150"/>
        <end position="198"/>
    </location>
</feature>
<dbReference type="RefSeq" id="WP_112711736.1">
    <property type="nucleotide sequence ID" value="NZ_LS483250.1"/>
</dbReference>
<dbReference type="GO" id="GO:0019534">
    <property type="term" value="F:toxin transmembrane transporter activity"/>
    <property type="evidence" value="ECO:0007669"/>
    <property type="project" value="InterPro"/>
</dbReference>
<dbReference type="EMBL" id="LS483250">
    <property type="protein sequence ID" value="SQD76562.1"/>
    <property type="molecule type" value="Genomic_DNA"/>
</dbReference>
<protein>
    <submittedName>
        <fullName evidence="2">Protein TolA</fullName>
    </submittedName>
</protein>
<dbReference type="GO" id="GO:0016020">
    <property type="term" value="C:membrane"/>
    <property type="evidence" value="ECO:0007669"/>
    <property type="project" value="InterPro"/>
</dbReference>
<feature type="compositionally biased region" description="Basic and acidic residues" evidence="1">
    <location>
        <begin position="169"/>
        <end position="184"/>
    </location>
</feature>
<evidence type="ECO:0000313" key="3">
    <source>
        <dbReference type="Proteomes" id="UP000250163"/>
    </source>
</evidence>
<dbReference type="KEGG" id="mya:MORIYA_0084"/>
<dbReference type="GO" id="GO:0043213">
    <property type="term" value="P:bacteriocin transport"/>
    <property type="evidence" value="ECO:0007669"/>
    <property type="project" value="InterPro"/>
</dbReference>
<dbReference type="SUPFAM" id="SSF74653">
    <property type="entry name" value="TolA/TonB C-terminal domain"/>
    <property type="match status" value="1"/>
</dbReference>
<feature type="compositionally biased region" description="Basic and acidic residues" evidence="1">
    <location>
        <begin position="61"/>
        <end position="96"/>
    </location>
</feature>
<accession>A0A330LJG3</accession>
<proteinExistence type="predicted"/>
<dbReference type="NCBIfam" id="TIGR02794">
    <property type="entry name" value="tolA_full"/>
    <property type="match status" value="1"/>
</dbReference>